<proteinExistence type="inferred from homology"/>
<sequence length="274" mass="30597">MFANRGRSAVSLVYKFFLFFANCIFLLGGLALTGAGSYVLYLKQKTINSMIDFLFDPAVMIVLIGAIVMFVSFFGLLGSLREITCCLKFYYIVLMLLLLFEVAAIVIVFVFYYVPSARTTLGLYPEDTLKDAIIKYRDDEDMQNFIDQLQIQLKCCGVSNDNVGYKDWNSNMYFNCTTDTSGPKSPESCSVPFSCCRLVAGEKLNYKCGGGAMGADGDQSKIYTQGCLKGLEVWLNENALIIGGIAIGILIPQAFFIYMAKTMTFQIEEQKSKW</sequence>
<feature type="transmembrane region" description="Helical" evidence="7">
    <location>
        <begin position="12"/>
        <end position="41"/>
    </location>
</feature>
<name>A0AAN8P9S2_PATCE</name>
<dbReference type="InterPro" id="IPR008952">
    <property type="entry name" value="Tetraspanin_EC2_sf"/>
</dbReference>
<dbReference type="EMBL" id="JAZGQO010000011">
    <property type="protein sequence ID" value="KAK6174132.1"/>
    <property type="molecule type" value="Genomic_DNA"/>
</dbReference>
<evidence type="ECO:0000313" key="8">
    <source>
        <dbReference type="EMBL" id="KAK6174132.1"/>
    </source>
</evidence>
<dbReference type="PANTHER" id="PTHR19282">
    <property type="entry name" value="TETRASPANIN"/>
    <property type="match status" value="1"/>
</dbReference>
<evidence type="ECO:0000256" key="2">
    <source>
        <dbReference type="ARBA" id="ARBA00006840"/>
    </source>
</evidence>
<evidence type="ECO:0000256" key="6">
    <source>
        <dbReference type="PIRSR" id="PIRSR002419-1"/>
    </source>
</evidence>
<dbReference type="InterPro" id="IPR018499">
    <property type="entry name" value="Tetraspanin/Peripherin"/>
</dbReference>
<evidence type="ECO:0000256" key="1">
    <source>
        <dbReference type="ARBA" id="ARBA00004141"/>
    </source>
</evidence>
<dbReference type="GO" id="GO:0005886">
    <property type="term" value="C:plasma membrane"/>
    <property type="evidence" value="ECO:0007669"/>
    <property type="project" value="TreeGrafter"/>
</dbReference>
<organism evidence="8 9">
    <name type="scientific">Patella caerulea</name>
    <name type="common">Rayed Mediterranean limpet</name>
    <dbReference type="NCBI Taxonomy" id="87958"/>
    <lineage>
        <taxon>Eukaryota</taxon>
        <taxon>Metazoa</taxon>
        <taxon>Spiralia</taxon>
        <taxon>Lophotrochozoa</taxon>
        <taxon>Mollusca</taxon>
        <taxon>Gastropoda</taxon>
        <taxon>Patellogastropoda</taxon>
        <taxon>Patelloidea</taxon>
        <taxon>Patellidae</taxon>
        <taxon>Patella</taxon>
    </lineage>
</organism>
<dbReference type="AlphaFoldDB" id="A0AAN8P9S2"/>
<keyword evidence="4 7" id="KW-1133">Transmembrane helix</keyword>
<keyword evidence="6" id="KW-1015">Disulfide bond</keyword>
<evidence type="ECO:0000256" key="3">
    <source>
        <dbReference type="ARBA" id="ARBA00022692"/>
    </source>
</evidence>
<dbReference type="PANTHER" id="PTHR19282:SF431">
    <property type="entry name" value="TETRASPANIN 26A, ISOFORM B-RELATED"/>
    <property type="match status" value="1"/>
</dbReference>
<evidence type="ECO:0000256" key="7">
    <source>
        <dbReference type="RuleBase" id="RU361218"/>
    </source>
</evidence>
<reference evidence="8 9" key="1">
    <citation type="submission" date="2024-01" db="EMBL/GenBank/DDBJ databases">
        <title>The genome of the rayed Mediterranean limpet Patella caerulea (Linnaeus, 1758).</title>
        <authorList>
            <person name="Anh-Thu Weber A."/>
            <person name="Halstead-Nussloch G."/>
        </authorList>
    </citation>
    <scope>NUCLEOTIDE SEQUENCE [LARGE SCALE GENOMIC DNA]</scope>
    <source>
        <strain evidence="8">AATW-2023a</strain>
        <tissue evidence="8">Whole specimen</tissue>
    </source>
</reference>
<dbReference type="SUPFAM" id="SSF48652">
    <property type="entry name" value="Tetraspanin"/>
    <property type="match status" value="1"/>
</dbReference>
<evidence type="ECO:0000313" key="9">
    <source>
        <dbReference type="Proteomes" id="UP001347796"/>
    </source>
</evidence>
<dbReference type="Pfam" id="PF00335">
    <property type="entry name" value="Tetraspanin"/>
    <property type="match status" value="1"/>
</dbReference>
<evidence type="ECO:0000256" key="5">
    <source>
        <dbReference type="ARBA" id="ARBA00023136"/>
    </source>
</evidence>
<gene>
    <name evidence="8" type="ORF">SNE40_017465</name>
</gene>
<comment type="caution">
    <text evidence="8">The sequence shown here is derived from an EMBL/GenBank/DDBJ whole genome shotgun (WGS) entry which is preliminary data.</text>
</comment>
<dbReference type="Gene3D" id="1.10.1450.10">
    <property type="entry name" value="Tetraspanin"/>
    <property type="match status" value="1"/>
</dbReference>
<protein>
    <recommendedName>
        <fullName evidence="7">Tetraspanin</fullName>
    </recommendedName>
</protein>
<feature type="transmembrane region" description="Helical" evidence="7">
    <location>
        <begin position="89"/>
        <end position="114"/>
    </location>
</feature>
<dbReference type="Proteomes" id="UP001347796">
    <property type="component" value="Unassembled WGS sequence"/>
</dbReference>
<dbReference type="PIRSF" id="PIRSF002419">
    <property type="entry name" value="Tetraspanin"/>
    <property type="match status" value="1"/>
</dbReference>
<comment type="subcellular location">
    <subcellularLocation>
        <location evidence="1 7">Membrane</location>
        <topology evidence="1 7">Multi-pass membrane protein</topology>
    </subcellularLocation>
</comment>
<keyword evidence="3 7" id="KW-0812">Transmembrane</keyword>
<dbReference type="PRINTS" id="PR00259">
    <property type="entry name" value="TMFOUR"/>
</dbReference>
<accession>A0AAN8P9S2</accession>
<keyword evidence="9" id="KW-1185">Reference proteome</keyword>
<feature type="transmembrane region" description="Helical" evidence="7">
    <location>
        <begin position="53"/>
        <end position="77"/>
    </location>
</feature>
<comment type="similarity">
    <text evidence="2 7">Belongs to the tetraspanin (TM4SF) family.</text>
</comment>
<feature type="disulfide bond" evidence="6">
    <location>
        <begin position="156"/>
        <end position="176"/>
    </location>
</feature>
<dbReference type="InterPro" id="IPR000301">
    <property type="entry name" value="Tetraspanin_animals"/>
</dbReference>
<keyword evidence="5 7" id="KW-0472">Membrane</keyword>
<evidence type="ECO:0000256" key="4">
    <source>
        <dbReference type="ARBA" id="ARBA00022989"/>
    </source>
</evidence>
<feature type="transmembrane region" description="Helical" evidence="7">
    <location>
        <begin position="239"/>
        <end position="260"/>
    </location>
</feature>